<sequence length="136" mass="15463">MMGMEIHARHPLLADSAERSTLNQRPSTHTNQARCRITIKKKLTDCSVVGCRLVLLMDDLLWVLTDSQLTAAFHFMDSLSDLHFCDDPGHSFPTSKSSRSYLSHPTYASCSFVLGMHTPYTCLRWKRYTSSPHMTL</sequence>
<dbReference type="AlphaFoldDB" id="A0AAE1UMG9"/>
<reference evidence="1" key="1">
    <citation type="submission" date="2023-11" db="EMBL/GenBank/DDBJ databases">
        <title>Genome assemblies of two species of porcelain crab, Petrolisthes cinctipes and Petrolisthes manimaculis (Anomura: Porcellanidae).</title>
        <authorList>
            <person name="Angst P."/>
        </authorList>
    </citation>
    <scope>NUCLEOTIDE SEQUENCE</scope>
    <source>
        <strain evidence="1">PB745_02</strain>
        <tissue evidence="1">Gill</tissue>
    </source>
</reference>
<protein>
    <submittedName>
        <fullName evidence="1">Uncharacterized protein</fullName>
    </submittedName>
</protein>
<dbReference type="Pfam" id="PF24917">
    <property type="entry name" value="BLTP3A_B"/>
    <property type="match status" value="1"/>
</dbReference>
<evidence type="ECO:0000313" key="2">
    <source>
        <dbReference type="Proteomes" id="UP001292094"/>
    </source>
</evidence>
<proteinExistence type="predicted"/>
<dbReference type="Proteomes" id="UP001292094">
    <property type="component" value="Unassembled WGS sequence"/>
</dbReference>
<gene>
    <name evidence="1" type="ORF">Pmani_005869</name>
</gene>
<dbReference type="PANTHER" id="PTHR22774:SF11">
    <property type="entry name" value="CHOREIN N-TERMINAL DOMAIN-CONTAINING PROTEIN"/>
    <property type="match status" value="1"/>
</dbReference>
<accession>A0AAE1UMG9</accession>
<dbReference type="EMBL" id="JAWZYT010000442">
    <property type="protein sequence ID" value="KAK4323449.1"/>
    <property type="molecule type" value="Genomic_DNA"/>
</dbReference>
<name>A0AAE1UMG9_9EUCA</name>
<evidence type="ECO:0000313" key="1">
    <source>
        <dbReference type="EMBL" id="KAK4323449.1"/>
    </source>
</evidence>
<comment type="caution">
    <text evidence="1">The sequence shown here is derived from an EMBL/GenBank/DDBJ whole genome shotgun (WGS) entry which is preliminary data.</text>
</comment>
<organism evidence="1 2">
    <name type="scientific">Petrolisthes manimaculis</name>
    <dbReference type="NCBI Taxonomy" id="1843537"/>
    <lineage>
        <taxon>Eukaryota</taxon>
        <taxon>Metazoa</taxon>
        <taxon>Ecdysozoa</taxon>
        <taxon>Arthropoda</taxon>
        <taxon>Crustacea</taxon>
        <taxon>Multicrustacea</taxon>
        <taxon>Malacostraca</taxon>
        <taxon>Eumalacostraca</taxon>
        <taxon>Eucarida</taxon>
        <taxon>Decapoda</taxon>
        <taxon>Pleocyemata</taxon>
        <taxon>Anomura</taxon>
        <taxon>Galatheoidea</taxon>
        <taxon>Porcellanidae</taxon>
        <taxon>Petrolisthes</taxon>
    </lineage>
</organism>
<keyword evidence="2" id="KW-1185">Reference proteome</keyword>
<dbReference type="InterPro" id="IPR026728">
    <property type="entry name" value="BLTP3A/B"/>
</dbReference>
<dbReference type="PANTHER" id="PTHR22774">
    <property type="entry name" value="CHOREIN N-TERMINAL DOMAIN-CONTAINING PROTEIN"/>
    <property type="match status" value="1"/>
</dbReference>